<evidence type="ECO:0000313" key="3">
    <source>
        <dbReference type="Proteomes" id="UP000587070"/>
    </source>
</evidence>
<dbReference type="Proteomes" id="UP000587070">
    <property type="component" value="Unassembled WGS sequence"/>
</dbReference>
<evidence type="ECO:0008006" key="4">
    <source>
        <dbReference type="Google" id="ProtNLM"/>
    </source>
</evidence>
<dbReference type="Gene3D" id="3.30.1450.10">
    <property type="match status" value="1"/>
</dbReference>
<name>A0A840G5Y7_RHOTE</name>
<dbReference type="RefSeq" id="WP_228273683.1">
    <property type="nucleotide sequence ID" value="NZ_JACIGE010000005.1"/>
</dbReference>
<organism evidence="2 3">
    <name type="scientific">Rhodocyclus tenuis</name>
    <name type="common">Rhodospirillum tenue</name>
    <dbReference type="NCBI Taxonomy" id="1066"/>
    <lineage>
        <taxon>Bacteria</taxon>
        <taxon>Pseudomonadati</taxon>
        <taxon>Pseudomonadota</taxon>
        <taxon>Betaproteobacteria</taxon>
        <taxon>Rhodocyclales</taxon>
        <taxon>Rhodocyclaceae</taxon>
        <taxon>Rhodocyclus</taxon>
    </lineage>
</organism>
<dbReference type="AlphaFoldDB" id="A0A840G5Y7"/>
<reference evidence="2 3" key="1">
    <citation type="submission" date="2020-08" db="EMBL/GenBank/DDBJ databases">
        <title>Genome sequencing of Purple Non-Sulfur Bacteria from various extreme environments.</title>
        <authorList>
            <person name="Mayer M."/>
        </authorList>
    </citation>
    <scope>NUCLEOTIDE SEQUENCE [LARGE SCALE GENOMIC DNA]</scope>
    <source>
        <strain evidence="2 3">2761</strain>
    </source>
</reference>
<keyword evidence="1" id="KW-0732">Signal</keyword>
<dbReference type="InterPro" id="IPR037873">
    <property type="entry name" value="BamE-like"/>
</dbReference>
<evidence type="ECO:0000256" key="1">
    <source>
        <dbReference type="ARBA" id="ARBA00022729"/>
    </source>
</evidence>
<dbReference type="EMBL" id="JACIGE010000005">
    <property type="protein sequence ID" value="MBB4247316.1"/>
    <property type="molecule type" value="Genomic_DNA"/>
</dbReference>
<sequence length="103" mass="11006">MAVSGFVFRADPAPSRRAHLSLILAAVLPALLLAACADRLSLDNYNKLQVGQSYDEVKQIIGDPARCDEAIGVRNCVWGDEQHGISASFVGGKVLLLSANKLK</sequence>
<proteinExistence type="predicted"/>
<gene>
    <name evidence="2" type="ORF">GGD90_001687</name>
</gene>
<accession>A0A840G5Y7</accession>
<comment type="caution">
    <text evidence="2">The sequence shown here is derived from an EMBL/GenBank/DDBJ whole genome shotgun (WGS) entry which is preliminary data.</text>
</comment>
<keyword evidence="3" id="KW-1185">Reference proteome</keyword>
<evidence type="ECO:0000313" key="2">
    <source>
        <dbReference type="EMBL" id="MBB4247316.1"/>
    </source>
</evidence>
<protein>
    <recommendedName>
        <fullName evidence="4">DUF3862 domain-containing protein</fullName>
    </recommendedName>
</protein>